<reference evidence="1" key="2">
    <citation type="journal article" date="2015" name="Fish Shellfish Immunol.">
        <title>Early steps in the European eel (Anguilla anguilla)-Vibrio vulnificus interaction in the gills: Role of the RtxA13 toxin.</title>
        <authorList>
            <person name="Callol A."/>
            <person name="Pajuelo D."/>
            <person name="Ebbesson L."/>
            <person name="Teles M."/>
            <person name="MacKenzie S."/>
            <person name="Amaro C."/>
        </authorList>
    </citation>
    <scope>NUCLEOTIDE SEQUENCE</scope>
</reference>
<evidence type="ECO:0000313" key="1">
    <source>
        <dbReference type="EMBL" id="JAH65934.1"/>
    </source>
</evidence>
<organism evidence="1">
    <name type="scientific">Anguilla anguilla</name>
    <name type="common">European freshwater eel</name>
    <name type="synonym">Muraena anguilla</name>
    <dbReference type="NCBI Taxonomy" id="7936"/>
    <lineage>
        <taxon>Eukaryota</taxon>
        <taxon>Metazoa</taxon>
        <taxon>Chordata</taxon>
        <taxon>Craniata</taxon>
        <taxon>Vertebrata</taxon>
        <taxon>Euteleostomi</taxon>
        <taxon>Actinopterygii</taxon>
        <taxon>Neopterygii</taxon>
        <taxon>Teleostei</taxon>
        <taxon>Anguilliformes</taxon>
        <taxon>Anguillidae</taxon>
        <taxon>Anguilla</taxon>
    </lineage>
</organism>
<proteinExistence type="predicted"/>
<accession>A0A0E9UJ90</accession>
<sequence>MSEGACELAGERESHLLLFVKHLFRTLHLSEREKECVVFTSLFCELCGSRWTLEIGDPASLSSLFSGMGYFQNVISFLPLFHFLIL</sequence>
<name>A0A0E9UJ90_ANGAN</name>
<dbReference type="EMBL" id="GBXM01042643">
    <property type="protein sequence ID" value="JAH65934.1"/>
    <property type="molecule type" value="Transcribed_RNA"/>
</dbReference>
<dbReference type="AlphaFoldDB" id="A0A0E9UJ90"/>
<protein>
    <submittedName>
        <fullName evidence="1">Uncharacterized protein</fullName>
    </submittedName>
</protein>
<reference evidence="1" key="1">
    <citation type="submission" date="2014-11" db="EMBL/GenBank/DDBJ databases">
        <authorList>
            <person name="Amaro Gonzalez C."/>
        </authorList>
    </citation>
    <scope>NUCLEOTIDE SEQUENCE</scope>
</reference>